<comment type="subcellular location">
    <subcellularLocation>
        <location evidence="3">Cytoplasm</location>
    </subcellularLocation>
</comment>
<evidence type="ECO:0000256" key="3">
    <source>
        <dbReference type="HAMAP-Rule" id="MF_01121"/>
    </source>
</evidence>
<evidence type="ECO:0000313" key="6">
    <source>
        <dbReference type="EMBL" id="AFF20829.1"/>
    </source>
</evidence>
<feature type="binding site" evidence="3">
    <location>
        <position position="56"/>
    </location>
    <ligand>
        <name>substrate</name>
    </ligand>
</feature>
<keyword evidence="1" id="KW-0808">Transferase</keyword>
<comment type="similarity">
    <text evidence="3">Belongs to the sirtuin family. Class III subfamily.</text>
</comment>
<dbReference type="SUPFAM" id="SSF52467">
    <property type="entry name" value="DHS-like NAD/FAD-binding domain"/>
    <property type="match status" value="1"/>
</dbReference>
<dbReference type="InterPro" id="IPR026590">
    <property type="entry name" value="Ssirtuin_cat_dom"/>
</dbReference>
<dbReference type="InterPro" id="IPR050134">
    <property type="entry name" value="NAD-dep_sirtuin_deacylases"/>
</dbReference>
<comment type="catalytic activity">
    <reaction evidence="3">
        <text>N(6)-acetyl-L-lysyl-[protein] + NAD(+) + H2O = 2''-O-acetyl-ADP-D-ribose + nicotinamide + L-lysyl-[protein]</text>
        <dbReference type="Rhea" id="RHEA:43636"/>
        <dbReference type="Rhea" id="RHEA-COMP:9752"/>
        <dbReference type="Rhea" id="RHEA-COMP:10731"/>
        <dbReference type="ChEBI" id="CHEBI:15377"/>
        <dbReference type="ChEBI" id="CHEBI:17154"/>
        <dbReference type="ChEBI" id="CHEBI:29969"/>
        <dbReference type="ChEBI" id="CHEBI:57540"/>
        <dbReference type="ChEBI" id="CHEBI:61930"/>
        <dbReference type="ChEBI" id="CHEBI:83767"/>
        <dbReference type="EC" id="2.3.1.286"/>
    </reaction>
</comment>
<dbReference type="PROSITE" id="PS50305">
    <property type="entry name" value="SIRTUIN"/>
    <property type="match status" value="1"/>
</dbReference>
<feature type="binding site" evidence="3">
    <location>
        <begin position="169"/>
        <end position="171"/>
    </location>
    <ligand>
        <name>NAD(+)</name>
        <dbReference type="ChEBI" id="CHEBI:57540"/>
    </ligand>
</feature>
<feature type="binding site" evidence="3">
    <location>
        <position position="209"/>
    </location>
    <ligand>
        <name>NAD(+)</name>
        <dbReference type="ChEBI" id="CHEBI:57540"/>
    </ligand>
</feature>
<feature type="binding site" evidence="3">
    <location>
        <begin position="86"/>
        <end position="89"/>
    </location>
    <ligand>
        <name>NAD(+)</name>
        <dbReference type="ChEBI" id="CHEBI:57540"/>
    </ligand>
</feature>
<keyword evidence="2 3" id="KW-0520">NAD</keyword>
<dbReference type="Gene3D" id="3.40.50.1220">
    <property type="entry name" value="TPP-binding domain"/>
    <property type="match status" value="1"/>
</dbReference>
<evidence type="ECO:0000256" key="4">
    <source>
        <dbReference type="PROSITE-ProRule" id="PRU00236"/>
    </source>
</evidence>
<protein>
    <recommendedName>
        <fullName evidence="3">NAD-dependent protein deacylase</fullName>
        <ecNumber evidence="3">2.3.1.286</ecNumber>
    </recommendedName>
    <alternativeName>
        <fullName evidence="3">Regulatory protein SIR2 homolog</fullName>
    </alternativeName>
</protein>
<dbReference type="PANTHER" id="PTHR11085">
    <property type="entry name" value="NAD-DEPENDENT PROTEIN DEACYLASE SIRTUIN-5, MITOCHONDRIAL-RELATED"/>
    <property type="match status" value="1"/>
</dbReference>
<comment type="domain">
    <text evidence="3">2 residues (Tyr-53 and Arg-56) present in a large hydrophobic pocket are probably involved in substrate specificity. They are important for desuccinylation activity, but dispensable for deacetylation activity.</text>
</comment>
<dbReference type="EMBL" id="CP002953">
    <property type="protein sequence ID" value="AFF20829.1"/>
    <property type="molecule type" value="Genomic_DNA"/>
</dbReference>
<dbReference type="AlphaFoldDB" id="A0ABC7ZH70"/>
<comment type="caution">
    <text evidence="3 4">Lacks conserved residue(s) required for the propagation of feature annotation.</text>
</comment>
<comment type="function">
    <text evidence="3">NAD-dependent lysine deacetylase and desuccinylase that specifically removes acetyl and succinyl groups on target proteins. Modulates the activities of several proteins which are inactive in their acylated form.</text>
</comment>
<dbReference type="GO" id="GO:0034979">
    <property type="term" value="F:NAD-dependent protein lysine deacetylase activity"/>
    <property type="evidence" value="ECO:0007669"/>
    <property type="project" value="UniProtKB-UniRule"/>
</dbReference>
<dbReference type="Proteomes" id="UP000007885">
    <property type="component" value="Chromosome"/>
</dbReference>
<evidence type="ECO:0000256" key="2">
    <source>
        <dbReference type="ARBA" id="ARBA00023027"/>
    </source>
</evidence>
<name>A0ABC7ZH70_HELPX</name>
<dbReference type="Pfam" id="PF02146">
    <property type="entry name" value="SIR2"/>
    <property type="match status" value="1"/>
</dbReference>
<dbReference type="GO" id="GO:0036055">
    <property type="term" value="F:protein-succinyllysine desuccinylase activity"/>
    <property type="evidence" value="ECO:0007669"/>
    <property type="project" value="UniProtKB-UniRule"/>
</dbReference>
<dbReference type="GO" id="GO:0070403">
    <property type="term" value="F:NAD+ binding"/>
    <property type="evidence" value="ECO:0007669"/>
    <property type="project" value="UniProtKB-UniRule"/>
</dbReference>
<dbReference type="PANTHER" id="PTHR11085:SF4">
    <property type="entry name" value="NAD-DEPENDENT PROTEIN DEACYLASE"/>
    <property type="match status" value="1"/>
</dbReference>
<dbReference type="InterPro" id="IPR029035">
    <property type="entry name" value="DHS-like_NAD/FAD-binding_dom"/>
</dbReference>
<dbReference type="RefSeq" id="WP_000793888.1">
    <property type="nucleotide sequence ID" value="NC_017063.1"/>
</dbReference>
<dbReference type="EC" id="2.3.1.286" evidence="3"/>
<proteinExistence type="inferred from homology"/>
<sequence>MKNLVILSGAGISAESGIKTFRDADGLWEGHDIMEVASPHGWKKNPQKVLDFYNQRRRQLFEVYPNKAHKALAELEKHYQVNIITQNVDDLHERAGSSRILHLHGELLSVRSEKDPNLVYRWEKDLNLGDLAKDKSQLRPDIVWFGEEVPLLEEAISLVKQAHLLIIIGTSLQVYPAASLYTHASKDALIYYIDPKAKNARLSQNIQCINKSAVHAMQDLMPKLIEMAS</sequence>
<feature type="domain" description="Deacetylase sirtuin-type" evidence="5">
    <location>
        <begin position="1"/>
        <end position="227"/>
    </location>
</feature>
<gene>
    <name evidence="3" type="primary">cobB</name>
    <name evidence="6" type="ORF">HPELS_06545</name>
</gene>
<evidence type="ECO:0000259" key="5">
    <source>
        <dbReference type="PROSITE" id="PS50305"/>
    </source>
</evidence>
<feature type="binding site" evidence="3">
    <location>
        <begin position="9"/>
        <end position="28"/>
    </location>
    <ligand>
        <name>NAD(+)</name>
        <dbReference type="ChEBI" id="CHEBI:57540"/>
    </ligand>
</feature>
<dbReference type="Gene3D" id="3.30.1600.10">
    <property type="entry name" value="SIR2/SIRT2 'Small Domain"/>
    <property type="match status" value="1"/>
</dbReference>
<dbReference type="HAMAP" id="MF_01121">
    <property type="entry name" value="Sirtuin_ClassIII"/>
    <property type="match status" value="1"/>
</dbReference>
<evidence type="ECO:0000313" key="7">
    <source>
        <dbReference type="Proteomes" id="UP000007885"/>
    </source>
</evidence>
<dbReference type="GO" id="GO:0005737">
    <property type="term" value="C:cytoplasm"/>
    <property type="evidence" value="ECO:0007669"/>
    <property type="project" value="UniProtKB-SubCell"/>
</dbReference>
<keyword evidence="3" id="KW-0963">Cytoplasm</keyword>
<dbReference type="InterPro" id="IPR027546">
    <property type="entry name" value="Sirtuin_class_III"/>
</dbReference>
<dbReference type="KEGG" id="hpe:HPELS_06545"/>
<feature type="active site" description="Proton acceptor" evidence="3">
    <location>
        <position position="104"/>
    </location>
</feature>
<organism evidence="6 7">
    <name type="scientific">Helicobacter pylori ELS37</name>
    <dbReference type="NCBI Taxonomy" id="1055527"/>
    <lineage>
        <taxon>Bacteria</taxon>
        <taxon>Pseudomonadati</taxon>
        <taxon>Campylobacterota</taxon>
        <taxon>Epsilonproteobacteria</taxon>
        <taxon>Campylobacterales</taxon>
        <taxon>Helicobacteraceae</taxon>
        <taxon>Helicobacter</taxon>
    </lineage>
</organism>
<comment type="catalytic activity">
    <reaction evidence="3">
        <text>N(6)-succinyl-L-lysyl-[protein] + NAD(+) + H2O = 2''-O-succinyl-ADP-D-ribose + nicotinamide + L-lysyl-[protein]</text>
        <dbReference type="Rhea" id="RHEA:47668"/>
        <dbReference type="Rhea" id="RHEA-COMP:9752"/>
        <dbReference type="Rhea" id="RHEA-COMP:11877"/>
        <dbReference type="ChEBI" id="CHEBI:15377"/>
        <dbReference type="ChEBI" id="CHEBI:17154"/>
        <dbReference type="ChEBI" id="CHEBI:29969"/>
        <dbReference type="ChEBI" id="CHEBI:57540"/>
        <dbReference type="ChEBI" id="CHEBI:87830"/>
        <dbReference type="ChEBI" id="CHEBI:87832"/>
    </reaction>
</comment>
<evidence type="ECO:0000256" key="1">
    <source>
        <dbReference type="ARBA" id="ARBA00022679"/>
    </source>
</evidence>
<dbReference type="CDD" id="cd01412">
    <property type="entry name" value="SIRT5_Af1_CobB"/>
    <property type="match status" value="1"/>
</dbReference>
<feature type="binding site" evidence="3">
    <location>
        <position position="53"/>
    </location>
    <ligand>
        <name>substrate</name>
    </ligand>
</feature>
<accession>A0ABC7ZH70</accession>
<dbReference type="InterPro" id="IPR026591">
    <property type="entry name" value="Sirtuin_cat_small_dom_sf"/>
</dbReference>
<reference evidence="6 7" key="1">
    <citation type="submission" date="2011-07" db="EMBL/GenBank/DDBJ databases">
        <authorList>
            <person name="Bertoli M.T."/>
            <person name="Kersulyte D."/>
            <person name="Pascasio M.A."/>
            <person name="Berg D.E."/>
        </authorList>
    </citation>
    <scope>NUCLEOTIDE SEQUENCE [LARGE SCALE GENOMIC DNA]</scope>
    <source>
        <strain evidence="6 7">ELS37</strain>
    </source>
</reference>
<dbReference type="InterPro" id="IPR003000">
    <property type="entry name" value="Sirtuin"/>
</dbReference>